<keyword evidence="2 4" id="KW-0863">Zinc-finger</keyword>
<dbReference type="PROSITE" id="PS50865">
    <property type="entry name" value="ZF_MYND_2"/>
    <property type="match status" value="1"/>
</dbReference>
<dbReference type="Gene3D" id="6.10.140.2220">
    <property type="match status" value="1"/>
</dbReference>
<dbReference type="EMBL" id="ML119673">
    <property type="protein sequence ID" value="RPA82227.1"/>
    <property type="molecule type" value="Genomic_DNA"/>
</dbReference>
<reference evidence="7 8" key="1">
    <citation type="journal article" date="2018" name="Nat. Ecol. Evol.">
        <title>Pezizomycetes genomes reveal the molecular basis of ectomycorrhizal truffle lifestyle.</title>
        <authorList>
            <person name="Murat C."/>
            <person name="Payen T."/>
            <person name="Noel B."/>
            <person name="Kuo A."/>
            <person name="Morin E."/>
            <person name="Chen J."/>
            <person name="Kohler A."/>
            <person name="Krizsan K."/>
            <person name="Balestrini R."/>
            <person name="Da Silva C."/>
            <person name="Montanini B."/>
            <person name="Hainaut M."/>
            <person name="Levati E."/>
            <person name="Barry K.W."/>
            <person name="Belfiori B."/>
            <person name="Cichocki N."/>
            <person name="Clum A."/>
            <person name="Dockter R.B."/>
            <person name="Fauchery L."/>
            <person name="Guy J."/>
            <person name="Iotti M."/>
            <person name="Le Tacon F."/>
            <person name="Lindquist E.A."/>
            <person name="Lipzen A."/>
            <person name="Malagnac F."/>
            <person name="Mello A."/>
            <person name="Molinier V."/>
            <person name="Miyauchi S."/>
            <person name="Poulain J."/>
            <person name="Riccioni C."/>
            <person name="Rubini A."/>
            <person name="Sitrit Y."/>
            <person name="Splivallo R."/>
            <person name="Traeger S."/>
            <person name="Wang M."/>
            <person name="Zifcakova L."/>
            <person name="Wipf D."/>
            <person name="Zambonelli A."/>
            <person name="Paolocci F."/>
            <person name="Nowrousian M."/>
            <person name="Ottonello S."/>
            <person name="Baldrian P."/>
            <person name="Spatafora J.W."/>
            <person name="Henrissat B."/>
            <person name="Nagy L.G."/>
            <person name="Aury J.M."/>
            <person name="Wincker P."/>
            <person name="Grigoriev I.V."/>
            <person name="Bonfante P."/>
            <person name="Martin F.M."/>
        </authorList>
    </citation>
    <scope>NUCLEOTIDE SEQUENCE [LARGE SCALE GENOMIC DNA]</scope>
    <source>
        <strain evidence="7 8">RN42</strain>
    </source>
</reference>
<organism evidence="7 8">
    <name type="scientific">Ascobolus immersus RN42</name>
    <dbReference type="NCBI Taxonomy" id="1160509"/>
    <lineage>
        <taxon>Eukaryota</taxon>
        <taxon>Fungi</taxon>
        <taxon>Dikarya</taxon>
        <taxon>Ascomycota</taxon>
        <taxon>Pezizomycotina</taxon>
        <taxon>Pezizomycetes</taxon>
        <taxon>Pezizales</taxon>
        <taxon>Ascobolaceae</taxon>
        <taxon>Ascobolus</taxon>
    </lineage>
</organism>
<dbReference type="AlphaFoldDB" id="A0A3N4I9T2"/>
<keyword evidence="8" id="KW-1185">Reference proteome</keyword>
<dbReference type="GO" id="GO:0008270">
    <property type="term" value="F:zinc ion binding"/>
    <property type="evidence" value="ECO:0007669"/>
    <property type="project" value="UniProtKB-KW"/>
</dbReference>
<dbReference type="InterPro" id="IPR002893">
    <property type="entry name" value="Znf_MYND"/>
</dbReference>
<feature type="compositionally biased region" description="Polar residues" evidence="5">
    <location>
        <begin position="70"/>
        <end position="80"/>
    </location>
</feature>
<evidence type="ECO:0000313" key="7">
    <source>
        <dbReference type="EMBL" id="RPA82227.1"/>
    </source>
</evidence>
<dbReference type="SUPFAM" id="SSF144232">
    <property type="entry name" value="HIT/MYND zinc finger-like"/>
    <property type="match status" value="1"/>
</dbReference>
<evidence type="ECO:0000256" key="5">
    <source>
        <dbReference type="SAM" id="MobiDB-lite"/>
    </source>
</evidence>
<sequence>MPACSHCSKPRAQKSCSRCSTVCYCSRDCQKAAWKAHKKACKSTPKSTFNPTKFKLDSQEEEEEVVDDPAQSTSVTNGNSDELEDEDEDKPPPPPNPYAVWDGPNRMEEGLRSGRYAALCRSPEEFAMISQVVRGVRENLEGRYGRDPRKS</sequence>
<keyword evidence="1" id="KW-0479">Metal-binding</keyword>
<dbReference type="Pfam" id="PF01753">
    <property type="entry name" value="zf-MYND"/>
    <property type="match status" value="1"/>
</dbReference>
<evidence type="ECO:0000256" key="4">
    <source>
        <dbReference type="PROSITE-ProRule" id="PRU00134"/>
    </source>
</evidence>
<dbReference type="Proteomes" id="UP000275078">
    <property type="component" value="Unassembled WGS sequence"/>
</dbReference>
<evidence type="ECO:0000256" key="1">
    <source>
        <dbReference type="ARBA" id="ARBA00022723"/>
    </source>
</evidence>
<evidence type="ECO:0000256" key="3">
    <source>
        <dbReference type="ARBA" id="ARBA00022833"/>
    </source>
</evidence>
<dbReference type="PROSITE" id="PS01360">
    <property type="entry name" value="ZF_MYND_1"/>
    <property type="match status" value="1"/>
</dbReference>
<feature type="domain" description="MYND-type" evidence="6">
    <location>
        <begin position="4"/>
        <end position="41"/>
    </location>
</feature>
<evidence type="ECO:0000256" key="2">
    <source>
        <dbReference type="ARBA" id="ARBA00022771"/>
    </source>
</evidence>
<protein>
    <recommendedName>
        <fullName evidence="6">MYND-type domain-containing protein</fullName>
    </recommendedName>
</protein>
<evidence type="ECO:0000259" key="6">
    <source>
        <dbReference type="PROSITE" id="PS50865"/>
    </source>
</evidence>
<accession>A0A3N4I9T2</accession>
<gene>
    <name evidence="7" type="ORF">BJ508DRAFT_93339</name>
</gene>
<proteinExistence type="predicted"/>
<name>A0A3N4I9T2_ASCIM</name>
<feature type="region of interest" description="Disordered" evidence="5">
    <location>
        <begin position="42"/>
        <end position="107"/>
    </location>
</feature>
<evidence type="ECO:0000313" key="8">
    <source>
        <dbReference type="Proteomes" id="UP000275078"/>
    </source>
</evidence>
<keyword evidence="3" id="KW-0862">Zinc</keyword>